<dbReference type="AlphaFoldDB" id="A0A2M9BBE9"/>
<gene>
    <name evidence="1" type="ORF">CLV54_3164</name>
</gene>
<dbReference type="EMBL" id="PGFB01000006">
    <property type="protein sequence ID" value="PJJ55275.1"/>
    <property type="molecule type" value="Genomic_DNA"/>
</dbReference>
<name>A0A2M9BBE9_9MICO</name>
<accession>A0A2M9BBE9</accession>
<evidence type="ECO:0000313" key="2">
    <source>
        <dbReference type="Proteomes" id="UP000230161"/>
    </source>
</evidence>
<protein>
    <submittedName>
        <fullName evidence="1">Uncharacterized protein</fullName>
    </submittedName>
</protein>
<keyword evidence="2" id="KW-1185">Reference proteome</keyword>
<proteinExistence type="predicted"/>
<comment type="caution">
    <text evidence="1">The sequence shown here is derived from an EMBL/GenBank/DDBJ whole genome shotgun (WGS) entry which is preliminary data.</text>
</comment>
<sequence length="37" mass="3897">MQVDVDDLDPDGRYARLLVDIVVGGLSTLGGVSAHRS</sequence>
<reference evidence="1 2" key="1">
    <citation type="submission" date="2017-11" db="EMBL/GenBank/DDBJ databases">
        <title>Genomic Encyclopedia of Archaeal and Bacterial Type Strains, Phase II (KMG-II): From Individual Species to Whole Genera.</title>
        <authorList>
            <person name="Goeker M."/>
        </authorList>
    </citation>
    <scope>NUCLEOTIDE SEQUENCE [LARGE SCALE GENOMIC DNA]</scope>
    <source>
        <strain evidence="1 2">DSM 25625</strain>
    </source>
</reference>
<evidence type="ECO:0000313" key="1">
    <source>
        <dbReference type="EMBL" id="PJJ55275.1"/>
    </source>
</evidence>
<organism evidence="1 2">
    <name type="scientific">Compostimonas suwonensis</name>
    <dbReference type="NCBI Taxonomy" id="1048394"/>
    <lineage>
        <taxon>Bacteria</taxon>
        <taxon>Bacillati</taxon>
        <taxon>Actinomycetota</taxon>
        <taxon>Actinomycetes</taxon>
        <taxon>Micrococcales</taxon>
        <taxon>Microbacteriaceae</taxon>
        <taxon>Compostimonas</taxon>
    </lineage>
</organism>
<dbReference type="Proteomes" id="UP000230161">
    <property type="component" value="Unassembled WGS sequence"/>
</dbReference>